<evidence type="ECO:0008006" key="5">
    <source>
        <dbReference type="Google" id="ProtNLM"/>
    </source>
</evidence>
<keyword evidence="2" id="KW-0812">Transmembrane</keyword>
<evidence type="ECO:0000313" key="3">
    <source>
        <dbReference type="EMBL" id="KAA8831116.1"/>
    </source>
</evidence>
<feature type="transmembrane region" description="Helical" evidence="2">
    <location>
        <begin position="48"/>
        <end position="81"/>
    </location>
</feature>
<protein>
    <recommendedName>
        <fullName evidence="5">YwiC-like protein</fullName>
    </recommendedName>
</protein>
<comment type="caution">
    <text evidence="3">The sequence shown here is derived from an EMBL/GenBank/DDBJ whole genome shotgun (WGS) entry which is preliminary data.</text>
</comment>
<feature type="transmembrane region" description="Helical" evidence="2">
    <location>
        <begin position="278"/>
        <end position="299"/>
    </location>
</feature>
<feature type="transmembrane region" description="Helical" evidence="2">
    <location>
        <begin position="102"/>
        <end position="118"/>
    </location>
</feature>
<keyword evidence="2" id="KW-1133">Transmembrane helix</keyword>
<accession>A0A5N0A0N2</accession>
<dbReference type="AlphaFoldDB" id="A0A5N0A0N2"/>
<feature type="transmembrane region" description="Helical" evidence="2">
    <location>
        <begin position="153"/>
        <end position="173"/>
    </location>
</feature>
<dbReference type="EMBL" id="RZUI01000003">
    <property type="protein sequence ID" value="KAA8831116.1"/>
    <property type="molecule type" value="Genomic_DNA"/>
</dbReference>
<name>A0A5N0A0N2_9BIFI</name>
<dbReference type="OrthoDB" id="2380563at2"/>
<dbReference type="Pfam" id="PF14256">
    <property type="entry name" value="YwiC"/>
    <property type="match status" value="1"/>
</dbReference>
<feature type="transmembrane region" description="Helical" evidence="2">
    <location>
        <begin position="226"/>
        <end position="244"/>
    </location>
</feature>
<feature type="transmembrane region" description="Helical" evidence="2">
    <location>
        <begin position="124"/>
        <end position="141"/>
    </location>
</feature>
<dbReference type="RefSeq" id="WP_150380947.1">
    <property type="nucleotide sequence ID" value="NZ_RZUI01000003.1"/>
</dbReference>
<proteinExistence type="predicted"/>
<feature type="compositionally biased region" description="Low complexity" evidence="1">
    <location>
        <begin position="1"/>
        <end position="13"/>
    </location>
</feature>
<dbReference type="Proteomes" id="UP000412028">
    <property type="component" value="Unassembled WGS sequence"/>
</dbReference>
<feature type="transmembrane region" description="Helical" evidence="2">
    <location>
        <begin position="193"/>
        <end position="214"/>
    </location>
</feature>
<evidence type="ECO:0000256" key="2">
    <source>
        <dbReference type="SAM" id="Phobius"/>
    </source>
</evidence>
<reference evidence="3 4" key="1">
    <citation type="journal article" date="2019" name="Syst. Appl. Microbiol.">
        <title>Characterization of Bifidobacterium species in feaces of the Egyptian fruit bat: Description of B. vespertilionis sp. nov. and B. rousetti sp. nov.</title>
        <authorList>
            <person name="Modesto M."/>
            <person name="Satti M."/>
            <person name="Watanabe K."/>
            <person name="Puglisi E."/>
            <person name="Morelli L."/>
            <person name="Huang C.-H."/>
            <person name="Liou J.-S."/>
            <person name="Miyashita M."/>
            <person name="Tamura T."/>
            <person name="Saito S."/>
            <person name="Mori K."/>
            <person name="Huang L."/>
            <person name="Sciavilla P."/>
            <person name="Sandri C."/>
            <person name="Spiezio C."/>
            <person name="Vitali F."/>
            <person name="Cavalieri D."/>
            <person name="Perpetuini G."/>
            <person name="Tofalo R."/>
            <person name="Bonetti A."/>
            <person name="Arita M."/>
            <person name="Mattarelli P."/>
        </authorList>
    </citation>
    <scope>NUCLEOTIDE SEQUENCE [LARGE SCALE GENOMIC DNA]</scope>
    <source>
        <strain evidence="3 4">RST7</strain>
    </source>
</reference>
<keyword evidence="2" id="KW-0472">Membrane</keyword>
<evidence type="ECO:0000256" key="1">
    <source>
        <dbReference type="SAM" id="MobiDB-lite"/>
    </source>
</evidence>
<sequence length="300" mass="32587">MSDSAANAQNQNPPAQPTPPQLSHHKPSTPKPLKPLTVRDWIPSQPGAWAMAIIPALAGVALAGANVTTIWLLICWILCYCVQYTTARWLKSRYSRRYLPPAILYTAVLAVIGIPFVIAHPDVLLWAPPLAVLALLSFVAAKRRKERSIWANIVVILAACCMTVIICWISPAAPNGSSWASLVAGQWTSPPLPADGMIAALILAFYEFGSVLFVKTMIRERGSRTYLIASWIWHTGLVVAGFLISSWLGGMGLVLLARSIILPLVGRQRKLKPIIVGMTELVTILMTFAVVIITVPTLVG</sequence>
<feature type="region of interest" description="Disordered" evidence="1">
    <location>
        <begin position="1"/>
        <end position="36"/>
    </location>
</feature>
<organism evidence="3 4">
    <name type="scientific">Bifidobacterium tissieri</name>
    <dbReference type="NCBI Taxonomy" id="1630162"/>
    <lineage>
        <taxon>Bacteria</taxon>
        <taxon>Bacillati</taxon>
        <taxon>Actinomycetota</taxon>
        <taxon>Actinomycetes</taxon>
        <taxon>Bifidobacteriales</taxon>
        <taxon>Bifidobacteriaceae</taxon>
        <taxon>Bifidobacterium</taxon>
    </lineage>
</organism>
<dbReference type="InterPro" id="IPR025576">
    <property type="entry name" value="YwiC"/>
</dbReference>
<gene>
    <name evidence="3" type="ORF">EMO89_03450</name>
</gene>
<evidence type="ECO:0000313" key="4">
    <source>
        <dbReference type="Proteomes" id="UP000412028"/>
    </source>
</evidence>